<dbReference type="Gene3D" id="1.10.3290.10">
    <property type="entry name" value="Fido-like domain"/>
    <property type="match status" value="1"/>
</dbReference>
<evidence type="ECO:0000313" key="1">
    <source>
        <dbReference type="Proteomes" id="UP000887560"/>
    </source>
</evidence>
<keyword evidence="1" id="KW-1185">Reference proteome</keyword>
<dbReference type="AlphaFoldDB" id="A0A915NXE4"/>
<dbReference type="InterPro" id="IPR036597">
    <property type="entry name" value="Fido-like_dom_sf"/>
</dbReference>
<dbReference type="Proteomes" id="UP000887560">
    <property type="component" value="Unplaced"/>
</dbReference>
<protein>
    <submittedName>
        <fullName evidence="2">Uncharacterized protein</fullName>
    </submittedName>
</protein>
<accession>A0A915NXE4</accession>
<evidence type="ECO:0000313" key="2">
    <source>
        <dbReference type="WBParaSite" id="scf7180000421102.g6311"/>
    </source>
</evidence>
<name>A0A915NXE4_9BILA</name>
<organism evidence="1 2">
    <name type="scientific">Meloidogyne floridensis</name>
    <dbReference type="NCBI Taxonomy" id="298350"/>
    <lineage>
        <taxon>Eukaryota</taxon>
        <taxon>Metazoa</taxon>
        <taxon>Ecdysozoa</taxon>
        <taxon>Nematoda</taxon>
        <taxon>Chromadorea</taxon>
        <taxon>Rhabditida</taxon>
        <taxon>Tylenchina</taxon>
        <taxon>Tylenchomorpha</taxon>
        <taxon>Tylenchoidea</taxon>
        <taxon>Meloidogynidae</taxon>
        <taxon>Meloidogyninae</taxon>
        <taxon>Meloidogyne</taxon>
    </lineage>
</organism>
<reference evidence="2" key="1">
    <citation type="submission" date="2022-11" db="UniProtKB">
        <authorList>
            <consortium name="WormBaseParasite"/>
        </authorList>
    </citation>
    <scope>IDENTIFICATION</scope>
</reference>
<sequence>QYIQPFKEGTNQTACLLGNILLNLYSFPSLFSSNDTNNLVCEAILCAISGDLRPLFRFFSNKMEGILLKLRVAYDF</sequence>
<dbReference type="WBParaSite" id="scf7180000421102.g6311">
    <property type="protein sequence ID" value="scf7180000421102.g6311"/>
    <property type="gene ID" value="scf7180000421102.g6311"/>
</dbReference>
<proteinExistence type="predicted"/>